<dbReference type="AlphaFoldDB" id="A0AA39FMZ7"/>
<evidence type="ECO:0000313" key="2">
    <source>
        <dbReference type="Proteomes" id="UP001168990"/>
    </source>
</evidence>
<dbReference type="EMBL" id="JAQQBS010000002">
    <property type="protein sequence ID" value="KAK0172619.1"/>
    <property type="molecule type" value="Genomic_DNA"/>
</dbReference>
<organism evidence="1 2">
    <name type="scientific">Microctonus aethiopoides</name>
    <dbReference type="NCBI Taxonomy" id="144406"/>
    <lineage>
        <taxon>Eukaryota</taxon>
        <taxon>Metazoa</taxon>
        <taxon>Ecdysozoa</taxon>
        <taxon>Arthropoda</taxon>
        <taxon>Hexapoda</taxon>
        <taxon>Insecta</taxon>
        <taxon>Pterygota</taxon>
        <taxon>Neoptera</taxon>
        <taxon>Endopterygota</taxon>
        <taxon>Hymenoptera</taxon>
        <taxon>Apocrita</taxon>
        <taxon>Ichneumonoidea</taxon>
        <taxon>Braconidae</taxon>
        <taxon>Euphorinae</taxon>
        <taxon>Microctonus</taxon>
    </lineage>
</organism>
<protein>
    <submittedName>
        <fullName evidence="1">Uncharacterized protein</fullName>
    </submittedName>
</protein>
<name>A0AA39FMZ7_9HYME</name>
<keyword evidence="2" id="KW-1185">Reference proteome</keyword>
<reference evidence="1" key="1">
    <citation type="journal article" date="2023" name="bioRxiv">
        <title>Scaffold-level genome assemblies of two parasitoid biocontrol wasps reveal the parthenogenesis mechanism and an associated novel virus.</title>
        <authorList>
            <person name="Inwood S."/>
            <person name="Skelly J."/>
            <person name="Guhlin J."/>
            <person name="Harrop T."/>
            <person name="Goldson S."/>
            <person name="Dearden P."/>
        </authorList>
    </citation>
    <scope>NUCLEOTIDE SEQUENCE</scope>
    <source>
        <strain evidence="1">Irish</strain>
        <tissue evidence="1">Whole body</tissue>
    </source>
</reference>
<evidence type="ECO:0000313" key="1">
    <source>
        <dbReference type="EMBL" id="KAK0172619.1"/>
    </source>
</evidence>
<comment type="caution">
    <text evidence="1">The sequence shown here is derived from an EMBL/GenBank/DDBJ whole genome shotgun (WGS) entry which is preliminary data.</text>
</comment>
<accession>A0AA39FMZ7</accession>
<dbReference type="Proteomes" id="UP001168990">
    <property type="component" value="Unassembled WGS sequence"/>
</dbReference>
<gene>
    <name evidence="1" type="ORF">PV328_005917</name>
</gene>
<sequence>MGNQFTTNPEMDEYENDEEDENISCWKRFLKRRRTTIDFGVFAIDEYDYVVEKLAIKYVRVSMFATTFDNDEYNKNNHQSQNTSTVLTAAVQVSPTLPTILPKAENLSKTPKKLRFSKQDGSGVGIRSETVKKPSLAHSIGGTSPAAELMSSLTAFHPDLKESERPPKDPYSLNITKSQRSFAEELSEAAARKYNNQSTDFNTITGSISSSIAGTSKQL</sequence>
<proteinExistence type="predicted"/>
<reference evidence="1" key="2">
    <citation type="submission" date="2023-03" db="EMBL/GenBank/DDBJ databases">
        <authorList>
            <person name="Inwood S.N."/>
            <person name="Skelly J.G."/>
            <person name="Guhlin J."/>
            <person name="Harrop T.W.R."/>
            <person name="Goldson S.G."/>
            <person name="Dearden P.K."/>
        </authorList>
    </citation>
    <scope>NUCLEOTIDE SEQUENCE</scope>
    <source>
        <strain evidence="1">Irish</strain>
        <tissue evidence="1">Whole body</tissue>
    </source>
</reference>